<evidence type="ECO:0000256" key="3">
    <source>
        <dbReference type="ARBA" id="ARBA00023242"/>
    </source>
</evidence>
<accession>A0AA39YCG2</accession>
<dbReference type="SMART" id="SM00066">
    <property type="entry name" value="GAL4"/>
    <property type="match status" value="1"/>
</dbReference>
<dbReference type="GO" id="GO:0006351">
    <property type="term" value="P:DNA-templated transcription"/>
    <property type="evidence" value="ECO:0007669"/>
    <property type="project" value="InterPro"/>
</dbReference>
<dbReference type="PROSITE" id="PS50048">
    <property type="entry name" value="ZN2_CY6_FUNGAL_2"/>
    <property type="match status" value="1"/>
</dbReference>
<feature type="compositionally biased region" description="Basic and acidic residues" evidence="4">
    <location>
        <begin position="431"/>
        <end position="442"/>
    </location>
</feature>
<dbReference type="PROSITE" id="PS00463">
    <property type="entry name" value="ZN2_CY6_FUNGAL_1"/>
    <property type="match status" value="1"/>
</dbReference>
<dbReference type="CDD" id="cd12148">
    <property type="entry name" value="fungal_TF_MHR"/>
    <property type="match status" value="1"/>
</dbReference>
<comment type="subcellular location">
    <subcellularLocation>
        <location evidence="1">Nucleus</location>
    </subcellularLocation>
</comment>
<feature type="region of interest" description="Disordered" evidence="4">
    <location>
        <begin position="671"/>
        <end position="705"/>
    </location>
</feature>
<evidence type="ECO:0000256" key="4">
    <source>
        <dbReference type="SAM" id="MobiDB-lite"/>
    </source>
</evidence>
<feature type="region of interest" description="Disordered" evidence="4">
    <location>
        <begin position="419"/>
        <end position="442"/>
    </location>
</feature>
<protein>
    <submittedName>
        <fullName evidence="6">Fungal-specific transcription factor domain-containing protein</fullName>
    </submittedName>
</protein>
<keyword evidence="7" id="KW-1185">Reference proteome</keyword>
<organism evidence="6 7">
    <name type="scientific">Cercophora newfieldiana</name>
    <dbReference type="NCBI Taxonomy" id="92897"/>
    <lineage>
        <taxon>Eukaryota</taxon>
        <taxon>Fungi</taxon>
        <taxon>Dikarya</taxon>
        <taxon>Ascomycota</taxon>
        <taxon>Pezizomycotina</taxon>
        <taxon>Sordariomycetes</taxon>
        <taxon>Sordariomycetidae</taxon>
        <taxon>Sordariales</taxon>
        <taxon>Lasiosphaeriaceae</taxon>
        <taxon>Cercophora</taxon>
    </lineage>
</organism>
<comment type="caution">
    <text evidence="6">The sequence shown here is derived from an EMBL/GenBank/DDBJ whole genome shotgun (WGS) entry which is preliminary data.</text>
</comment>
<dbReference type="InterPro" id="IPR001138">
    <property type="entry name" value="Zn2Cys6_DnaBD"/>
</dbReference>
<dbReference type="InterPro" id="IPR036864">
    <property type="entry name" value="Zn2-C6_fun-type_DNA-bd_sf"/>
</dbReference>
<dbReference type="GO" id="GO:0005634">
    <property type="term" value="C:nucleus"/>
    <property type="evidence" value="ECO:0007669"/>
    <property type="project" value="UniProtKB-SubCell"/>
</dbReference>
<dbReference type="GO" id="GO:0003677">
    <property type="term" value="F:DNA binding"/>
    <property type="evidence" value="ECO:0007669"/>
    <property type="project" value="InterPro"/>
</dbReference>
<evidence type="ECO:0000256" key="2">
    <source>
        <dbReference type="ARBA" id="ARBA00022723"/>
    </source>
</evidence>
<dbReference type="InterPro" id="IPR007219">
    <property type="entry name" value="XnlR_reg_dom"/>
</dbReference>
<dbReference type="GO" id="GO:0008270">
    <property type="term" value="F:zinc ion binding"/>
    <property type="evidence" value="ECO:0007669"/>
    <property type="project" value="InterPro"/>
</dbReference>
<feature type="compositionally biased region" description="Low complexity" evidence="4">
    <location>
        <begin position="93"/>
        <end position="104"/>
    </location>
</feature>
<sequence length="705" mass="79289">MEDVDPEANLAGGISQLLPPSGPELSSALEHKKRNRIRLSCTHCRQKKLKCNRQLPCDQCEKRDIAADCQIIPYESQTHQRPDPSAPAKRFGHPPSSAPHPAASRAKPQVKDSAFQARLKHLEHLVHVLKSQRREPLEDASDELPPDIVRSSAKAGLSADDKRYVDATNWESILDDITVLTRDLKTDGDISDPGDHVDIPATQGPNLLVGGFPHLSIAALVAALPPRALVDRLVARFFEAKEPAWAGFHVPTFMRNYKDFWDNNPLDATYTWIALLFAMCAHGALYFDMAGQDLPGNFGSASMAFDEYKYRTAQCLALSDPSKPGNYKVQTMLLYFGTEYLRHHDFILGTSTLLAMTVRLAVHMGMHRDPKHYPDMPPYEGEIRRRVWAIVREIDALVSFQFGVPSNIHPSWYDTEAPRNLHDEDFDEDTRELPPSRPETERTVSLPSILRGRLIEAFSAVIAITTAAAAGKPVSYAEVMRVDRQLEDVRSKLPPTFRYRPFSQSLVDPVEVIMNRYWLDLLYHKSRIVLHRKYMCVARREPRYEHSRRACIGAATQTLRHQCDIHSEMQLDGRLAKDRWFLNSMSVHGFLLADMILCLELAYLKAKDKACDASDVALKAFANDTTPDILSKQQLVDILRNSRLIWQTTRKQYRESNRAFRILSDMLAMSAGSDAGSSPESTSSSERADSNAAPALYFGADAGET</sequence>
<feature type="region of interest" description="Disordered" evidence="4">
    <location>
        <begin position="76"/>
        <end position="109"/>
    </location>
</feature>
<dbReference type="GO" id="GO:0000981">
    <property type="term" value="F:DNA-binding transcription factor activity, RNA polymerase II-specific"/>
    <property type="evidence" value="ECO:0007669"/>
    <property type="project" value="InterPro"/>
</dbReference>
<dbReference type="Proteomes" id="UP001174936">
    <property type="component" value="Unassembled WGS sequence"/>
</dbReference>
<keyword evidence="3" id="KW-0539">Nucleus</keyword>
<dbReference type="PANTHER" id="PTHR31001">
    <property type="entry name" value="UNCHARACTERIZED TRANSCRIPTIONAL REGULATORY PROTEIN"/>
    <property type="match status" value="1"/>
</dbReference>
<evidence type="ECO:0000259" key="5">
    <source>
        <dbReference type="PROSITE" id="PS50048"/>
    </source>
</evidence>
<dbReference type="EMBL" id="JAULSV010000003">
    <property type="protein sequence ID" value="KAK0649330.1"/>
    <property type="molecule type" value="Genomic_DNA"/>
</dbReference>
<dbReference type="SUPFAM" id="SSF57701">
    <property type="entry name" value="Zn2/Cys6 DNA-binding domain"/>
    <property type="match status" value="1"/>
</dbReference>
<proteinExistence type="predicted"/>
<name>A0AA39YCG2_9PEZI</name>
<feature type="compositionally biased region" description="Low complexity" evidence="4">
    <location>
        <begin position="672"/>
        <end position="685"/>
    </location>
</feature>
<dbReference type="Pfam" id="PF04082">
    <property type="entry name" value="Fungal_trans"/>
    <property type="match status" value="1"/>
</dbReference>
<evidence type="ECO:0000256" key="1">
    <source>
        <dbReference type="ARBA" id="ARBA00004123"/>
    </source>
</evidence>
<dbReference type="AlphaFoldDB" id="A0AA39YCG2"/>
<dbReference type="CDD" id="cd00067">
    <property type="entry name" value="GAL4"/>
    <property type="match status" value="1"/>
</dbReference>
<reference evidence="6" key="1">
    <citation type="submission" date="2023-06" db="EMBL/GenBank/DDBJ databases">
        <title>Genome-scale phylogeny and comparative genomics of the fungal order Sordariales.</title>
        <authorList>
            <consortium name="Lawrence Berkeley National Laboratory"/>
            <person name="Hensen N."/>
            <person name="Bonometti L."/>
            <person name="Westerberg I."/>
            <person name="Brannstrom I.O."/>
            <person name="Guillou S."/>
            <person name="Cros-Aarteil S."/>
            <person name="Calhoun S."/>
            <person name="Haridas S."/>
            <person name="Kuo A."/>
            <person name="Mondo S."/>
            <person name="Pangilinan J."/>
            <person name="Riley R."/>
            <person name="Labutti K."/>
            <person name="Andreopoulos B."/>
            <person name="Lipzen A."/>
            <person name="Chen C."/>
            <person name="Yanf M."/>
            <person name="Daum C."/>
            <person name="Ng V."/>
            <person name="Clum A."/>
            <person name="Steindorff A."/>
            <person name="Ohm R."/>
            <person name="Martin F."/>
            <person name="Silar P."/>
            <person name="Natvig D."/>
            <person name="Lalanne C."/>
            <person name="Gautier V."/>
            <person name="Ament-Velasquez S.L."/>
            <person name="Kruys A."/>
            <person name="Hutchinson M.I."/>
            <person name="Powell A.J."/>
            <person name="Barry K."/>
            <person name="Miller A.N."/>
            <person name="Grigoriev I.V."/>
            <person name="Debuchy R."/>
            <person name="Gladieux P."/>
            <person name="Thoren M.H."/>
            <person name="Johannesson H."/>
        </authorList>
    </citation>
    <scope>NUCLEOTIDE SEQUENCE</scope>
    <source>
        <strain evidence="6">SMH2532-1</strain>
    </source>
</reference>
<feature type="region of interest" description="Disordered" evidence="4">
    <location>
        <begin position="1"/>
        <end position="29"/>
    </location>
</feature>
<dbReference type="PANTHER" id="PTHR31001:SF49">
    <property type="entry name" value="ZN(II)2CYS6 TRANSCRIPTION FACTOR (EUROFUNG)"/>
    <property type="match status" value="1"/>
</dbReference>
<gene>
    <name evidence="6" type="ORF">B0T16DRAFT_129261</name>
</gene>
<evidence type="ECO:0000313" key="6">
    <source>
        <dbReference type="EMBL" id="KAK0649330.1"/>
    </source>
</evidence>
<evidence type="ECO:0000313" key="7">
    <source>
        <dbReference type="Proteomes" id="UP001174936"/>
    </source>
</evidence>
<feature type="domain" description="Zn(2)-C6 fungal-type" evidence="5">
    <location>
        <begin position="40"/>
        <end position="71"/>
    </location>
</feature>
<dbReference type="InterPro" id="IPR050613">
    <property type="entry name" value="Sec_Metabolite_Reg"/>
</dbReference>
<dbReference type="Gene3D" id="4.10.240.10">
    <property type="entry name" value="Zn(2)-C6 fungal-type DNA-binding domain"/>
    <property type="match status" value="1"/>
</dbReference>
<dbReference type="SMART" id="SM00906">
    <property type="entry name" value="Fungal_trans"/>
    <property type="match status" value="1"/>
</dbReference>
<keyword evidence="2" id="KW-0479">Metal-binding</keyword>
<dbReference type="Pfam" id="PF00172">
    <property type="entry name" value="Zn_clus"/>
    <property type="match status" value="1"/>
</dbReference>